<feature type="domain" description="Sm" evidence="13">
    <location>
        <begin position="3"/>
        <end position="86"/>
    </location>
</feature>
<dbReference type="PROSITE" id="PS51536">
    <property type="entry name" value="TFG"/>
    <property type="match status" value="1"/>
</dbReference>
<feature type="compositionally biased region" description="Polar residues" evidence="9">
    <location>
        <begin position="155"/>
        <end position="165"/>
    </location>
</feature>
<dbReference type="PROSITE" id="PS51512">
    <property type="entry name" value="DFDF"/>
    <property type="match status" value="1"/>
</dbReference>
<dbReference type="PANTHER" id="PTHR13586:SF0">
    <property type="entry name" value="TRAILER HITCH, ISOFORM H"/>
    <property type="match status" value="1"/>
</dbReference>
<evidence type="ECO:0000259" key="10">
    <source>
        <dbReference type="PROSITE" id="PS51512"/>
    </source>
</evidence>
<evidence type="ECO:0000313" key="15">
    <source>
        <dbReference type="Proteomes" id="UP000324897"/>
    </source>
</evidence>
<feature type="region of interest" description="Disordered" evidence="9">
    <location>
        <begin position="102"/>
        <end position="165"/>
    </location>
</feature>
<feature type="compositionally biased region" description="Low complexity" evidence="9">
    <location>
        <begin position="107"/>
        <end position="127"/>
    </location>
</feature>
<dbReference type="Proteomes" id="UP000324897">
    <property type="component" value="Chromosome 3"/>
</dbReference>
<dbReference type="GO" id="GO:0033962">
    <property type="term" value="P:P-body assembly"/>
    <property type="evidence" value="ECO:0007669"/>
    <property type="project" value="TreeGrafter"/>
</dbReference>
<dbReference type="Gene3D" id="2.30.30.100">
    <property type="match status" value="1"/>
</dbReference>
<comment type="subcellular location">
    <subcellularLocation>
        <location evidence="1">Cytoplasm</location>
        <location evidence="1">P-body</location>
    </subcellularLocation>
</comment>
<dbReference type="SMART" id="SM01271">
    <property type="entry name" value="LSM14"/>
    <property type="match status" value="1"/>
</dbReference>
<evidence type="ECO:0000256" key="3">
    <source>
        <dbReference type="ARBA" id="ARBA00022490"/>
    </source>
</evidence>
<evidence type="ECO:0000256" key="6">
    <source>
        <dbReference type="ARBA" id="ARBA00059323"/>
    </source>
</evidence>
<dbReference type="OrthoDB" id="21539at2759"/>
<dbReference type="Pfam" id="PF12701">
    <property type="entry name" value="LSM14"/>
    <property type="match status" value="1"/>
</dbReference>
<evidence type="ECO:0000256" key="7">
    <source>
        <dbReference type="PROSITE-ProRule" id="PRU00846"/>
    </source>
</evidence>
<feature type="region of interest" description="Disordered" evidence="9">
    <location>
        <begin position="635"/>
        <end position="657"/>
    </location>
</feature>
<dbReference type="EMBL" id="RWGY01000039">
    <property type="protein sequence ID" value="TVU11334.1"/>
    <property type="molecule type" value="Genomic_DNA"/>
</dbReference>
<dbReference type="InterPro" id="IPR025609">
    <property type="entry name" value="Lsm14-like_N"/>
</dbReference>
<feature type="compositionally biased region" description="Basic residues" evidence="9">
    <location>
        <begin position="639"/>
        <end position="650"/>
    </location>
</feature>
<dbReference type="AlphaFoldDB" id="A0A5J9TJ42"/>
<feature type="compositionally biased region" description="Polar residues" evidence="9">
    <location>
        <begin position="417"/>
        <end position="438"/>
    </location>
</feature>
<dbReference type="InterPro" id="IPR010920">
    <property type="entry name" value="LSM_dom_sf"/>
</dbReference>
<evidence type="ECO:0000313" key="14">
    <source>
        <dbReference type="EMBL" id="TVU11334.1"/>
    </source>
</evidence>
<keyword evidence="3" id="KW-0963">Cytoplasm</keyword>
<comment type="function">
    <text evidence="6">As a component of the decapping complex, involved in the degradation of mRNAs. Promotes P-body formation. Translational repressor.</text>
</comment>
<evidence type="ECO:0000256" key="8">
    <source>
        <dbReference type="PROSITE-ProRule" id="PRU00869"/>
    </source>
</evidence>
<feature type="short sequence motif" description="TFG box" evidence="8">
    <location>
        <begin position="617"/>
        <end position="637"/>
    </location>
</feature>
<dbReference type="InterPro" id="IPR025761">
    <property type="entry name" value="FFD_box"/>
</dbReference>
<dbReference type="PANTHER" id="PTHR13586">
    <property type="entry name" value="SCD6 PROTEIN-RELATED"/>
    <property type="match status" value="1"/>
</dbReference>
<comment type="caution">
    <text evidence="14">The sequence shown here is derived from an EMBL/GenBank/DDBJ whole genome shotgun (WGS) entry which is preliminary data.</text>
</comment>
<feature type="domain" description="TFG box profile" evidence="12">
    <location>
        <begin position="617"/>
        <end position="637"/>
    </location>
</feature>
<gene>
    <name evidence="14" type="ORF">EJB05_44914</name>
</gene>
<dbReference type="GO" id="GO:0006397">
    <property type="term" value="P:mRNA processing"/>
    <property type="evidence" value="ECO:0007669"/>
    <property type="project" value="UniProtKB-KW"/>
</dbReference>
<keyword evidence="4" id="KW-0678">Repressor</keyword>
<dbReference type="CDD" id="cd01736">
    <property type="entry name" value="LSm14_N"/>
    <property type="match status" value="1"/>
</dbReference>
<dbReference type="Pfam" id="PF09532">
    <property type="entry name" value="FDF"/>
    <property type="match status" value="1"/>
</dbReference>
<dbReference type="GO" id="GO:0000932">
    <property type="term" value="C:P-body"/>
    <property type="evidence" value="ECO:0007669"/>
    <property type="project" value="UniProtKB-SubCell"/>
</dbReference>
<dbReference type="InterPro" id="IPR019050">
    <property type="entry name" value="FDF_dom"/>
</dbReference>
<feature type="region of interest" description="Disordered" evidence="9">
    <location>
        <begin position="401"/>
        <end position="470"/>
    </location>
</feature>
<accession>A0A5J9TJ42</accession>
<feature type="compositionally biased region" description="Basic and acidic residues" evidence="9">
    <location>
        <begin position="441"/>
        <end position="459"/>
    </location>
</feature>
<evidence type="ECO:0000256" key="4">
    <source>
        <dbReference type="ARBA" id="ARBA00022491"/>
    </source>
</evidence>
<evidence type="ECO:0008006" key="16">
    <source>
        <dbReference type="Google" id="ProtNLM"/>
    </source>
</evidence>
<dbReference type="PROSITE" id="PS51513">
    <property type="entry name" value="FFD"/>
    <property type="match status" value="1"/>
</dbReference>
<name>A0A5J9TJ42_9POAL</name>
<feature type="region of interest" description="Disordered" evidence="9">
    <location>
        <begin position="191"/>
        <end position="242"/>
    </location>
</feature>
<dbReference type="Gramene" id="TVU11334">
    <property type="protein sequence ID" value="TVU11334"/>
    <property type="gene ID" value="EJB05_44914"/>
</dbReference>
<sequence>MAAAAAPPESYIGSVISLTSKSEIRYEGVLYTINTEESSIGLRNVRSFGTEGRKKDGQQIPSSDKIYEYILFRGSDIKDLQVKSSPPAQPAALHNDPAIIQSHYPRPASVPTSLPSAASTTAADPSSHNAPSGIQMPPPFQGNLPPYQPGASLPPWNSSPMPSSANGTGLTMPPMYWPGYYTPPSGFPHLQPPPFLRPPHGLTVPQALQPPLQYPGLNGPLPAGFPNMPEFPSFLQPGNNNNNLAQSSVLSTSIPTSSSVTESLESQVLNKLSSASSAVVSVGLTTPSSVEPTVSLSQGTPAPVNIKPVTVPDSSLPSLSSEKPVSVPASMPTYLPPSQPPSANIAPVSVAKTVTPGPLLPTTSSLAVSSHALQTVSAVVASSKNASSMVPSSQATSSAASQATSSTVPSSQATSTIVPSSQATSSMLSPSGNASSSVVRKPLDVRSENKEAKQREWKAKQSAVAQSKKEPLLPAPKPVLQKVVNLVDLPLMFNTTIEAMFSTTIEAEEEEEVGEEEMRYVLRKDAVSGFPYQVQSHPITKFTEDFDFIAMNEKFNKDEVWGHLGKGNDDDANDYDEDNVLEDDETSPRNPEAKPVYVKDDFFDSLSCNTIDNGGRNGRIKFSEQRKIDTETFGDSARHRPMGMRGRRGPRGGPRGRGYYGRGYGYMGRGRGYSYPNHQ</sequence>
<feature type="domain" description="DFDF" evidence="10">
    <location>
        <begin position="534"/>
        <end position="570"/>
    </location>
</feature>
<evidence type="ECO:0000259" key="12">
    <source>
        <dbReference type="PROSITE" id="PS51536"/>
    </source>
</evidence>
<feature type="region of interest" description="Disordered" evidence="9">
    <location>
        <begin position="566"/>
        <end position="595"/>
    </location>
</feature>
<evidence type="ECO:0000256" key="2">
    <source>
        <dbReference type="ARBA" id="ARBA00010415"/>
    </source>
</evidence>
<feature type="short sequence motif" description="FFD box" evidence="7">
    <location>
        <begin position="595"/>
        <end position="610"/>
    </location>
</feature>
<dbReference type="SMART" id="SM01199">
    <property type="entry name" value="FDF"/>
    <property type="match status" value="1"/>
</dbReference>
<evidence type="ECO:0000256" key="1">
    <source>
        <dbReference type="ARBA" id="ARBA00004201"/>
    </source>
</evidence>
<dbReference type="SUPFAM" id="SSF50182">
    <property type="entry name" value="Sm-like ribonucleoproteins"/>
    <property type="match status" value="1"/>
</dbReference>
<dbReference type="InterPro" id="IPR047575">
    <property type="entry name" value="Sm"/>
</dbReference>
<comment type="similarity">
    <text evidence="2">Belongs to the LSM14 family.</text>
</comment>
<dbReference type="GO" id="GO:0003729">
    <property type="term" value="F:mRNA binding"/>
    <property type="evidence" value="ECO:0007669"/>
    <property type="project" value="TreeGrafter"/>
</dbReference>
<dbReference type="FunFam" id="2.30.30.100:FF:000033">
    <property type="entry name" value="Trailer hitch, isoform C"/>
    <property type="match status" value="1"/>
</dbReference>
<proteinExistence type="inferred from homology"/>
<evidence type="ECO:0000256" key="5">
    <source>
        <dbReference type="ARBA" id="ARBA00022664"/>
    </source>
</evidence>
<feature type="compositionally biased region" description="Low complexity" evidence="9">
    <location>
        <begin position="401"/>
        <end position="416"/>
    </location>
</feature>
<dbReference type="GO" id="GO:0034063">
    <property type="term" value="P:stress granule assembly"/>
    <property type="evidence" value="ECO:0007669"/>
    <property type="project" value="TreeGrafter"/>
</dbReference>
<keyword evidence="15" id="KW-1185">Reference proteome</keyword>
<protein>
    <recommendedName>
        <fullName evidence="16">DFDF domain-containing protein</fullName>
    </recommendedName>
</protein>
<organism evidence="14 15">
    <name type="scientific">Eragrostis curvula</name>
    <name type="common">weeping love grass</name>
    <dbReference type="NCBI Taxonomy" id="38414"/>
    <lineage>
        <taxon>Eukaryota</taxon>
        <taxon>Viridiplantae</taxon>
        <taxon>Streptophyta</taxon>
        <taxon>Embryophyta</taxon>
        <taxon>Tracheophyta</taxon>
        <taxon>Spermatophyta</taxon>
        <taxon>Magnoliopsida</taxon>
        <taxon>Liliopsida</taxon>
        <taxon>Poales</taxon>
        <taxon>Poaceae</taxon>
        <taxon>PACMAD clade</taxon>
        <taxon>Chloridoideae</taxon>
        <taxon>Eragrostideae</taxon>
        <taxon>Eragrostidinae</taxon>
        <taxon>Eragrostis</taxon>
    </lineage>
</organism>
<feature type="compositionally biased region" description="Acidic residues" evidence="9">
    <location>
        <begin position="570"/>
        <end position="585"/>
    </location>
</feature>
<dbReference type="PROSITE" id="PS52002">
    <property type="entry name" value="SM"/>
    <property type="match status" value="1"/>
</dbReference>
<evidence type="ECO:0000259" key="11">
    <source>
        <dbReference type="PROSITE" id="PS51513"/>
    </source>
</evidence>
<dbReference type="InterPro" id="IPR025762">
    <property type="entry name" value="DFDF"/>
</dbReference>
<keyword evidence="5" id="KW-0507">mRNA processing</keyword>
<dbReference type="InterPro" id="IPR025768">
    <property type="entry name" value="TFG_box"/>
</dbReference>
<feature type="domain" description="FFD box profile" evidence="11">
    <location>
        <begin position="595"/>
        <end position="610"/>
    </location>
</feature>
<evidence type="ECO:0000256" key="9">
    <source>
        <dbReference type="SAM" id="MobiDB-lite"/>
    </source>
</evidence>
<reference evidence="14 15" key="1">
    <citation type="journal article" date="2019" name="Sci. Rep.">
        <title>A high-quality genome of Eragrostis curvula grass provides insights into Poaceae evolution and supports new strategies to enhance forage quality.</title>
        <authorList>
            <person name="Carballo J."/>
            <person name="Santos B.A.C.M."/>
            <person name="Zappacosta D."/>
            <person name="Garbus I."/>
            <person name="Selva J.P."/>
            <person name="Gallo C.A."/>
            <person name="Diaz A."/>
            <person name="Albertini E."/>
            <person name="Caccamo M."/>
            <person name="Echenique V."/>
        </authorList>
    </citation>
    <scope>NUCLEOTIDE SEQUENCE [LARGE SCALE GENOMIC DNA]</scope>
    <source>
        <strain evidence="15">cv. Victoria</strain>
        <tissue evidence="14">Leaf</tissue>
    </source>
</reference>
<evidence type="ECO:0000259" key="13">
    <source>
        <dbReference type="PROSITE" id="PS52002"/>
    </source>
</evidence>